<dbReference type="InterPro" id="IPR005804">
    <property type="entry name" value="FA_desaturase_dom"/>
</dbReference>
<comment type="caution">
    <text evidence="3">The sequence shown here is derived from an EMBL/GenBank/DDBJ whole genome shotgun (WGS) entry which is preliminary data.</text>
</comment>
<evidence type="ECO:0000256" key="1">
    <source>
        <dbReference type="SAM" id="Phobius"/>
    </source>
</evidence>
<accession>A0A562SNC9</accession>
<dbReference type="OrthoDB" id="784276at2"/>
<evidence type="ECO:0000313" key="3">
    <source>
        <dbReference type="EMBL" id="TWI82170.1"/>
    </source>
</evidence>
<evidence type="ECO:0000313" key="4">
    <source>
        <dbReference type="Proteomes" id="UP000320593"/>
    </source>
</evidence>
<name>A0A562SNC9_9HYPH</name>
<keyword evidence="1" id="KW-0812">Transmembrane</keyword>
<keyword evidence="1" id="KW-1133">Transmembrane helix</keyword>
<dbReference type="Proteomes" id="UP000320593">
    <property type="component" value="Unassembled WGS sequence"/>
</dbReference>
<feature type="domain" description="Fatty acid desaturase" evidence="2">
    <location>
        <begin position="32"/>
        <end position="272"/>
    </location>
</feature>
<keyword evidence="4" id="KW-1185">Reference proteome</keyword>
<dbReference type="Pfam" id="PF00487">
    <property type="entry name" value="FA_desaturase"/>
    <property type="match status" value="1"/>
</dbReference>
<organism evidence="3 4">
    <name type="scientific">Roseibium hamelinense</name>
    <dbReference type="NCBI Taxonomy" id="150831"/>
    <lineage>
        <taxon>Bacteria</taxon>
        <taxon>Pseudomonadati</taxon>
        <taxon>Pseudomonadota</taxon>
        <taxon>Alphaproteobacteria</taxon>
        <taxon>Hyphomicrobiales</taxon>
        <taxon>Stappiaceae</taxon>
        <taxon>Roseibium</taxon>
    </lineage>
</organism>
<keyword evidence="1" id="KW-0472">Membrane</keyword>
<feature type="transmembrane region" description="Helical" evidence="1">
    <location>
        <begin position="164"/>
        <end position="181"/>
    </location>
</feature>
<dbReference type="GO" id="GO:0006629">
    <property type="term" value="P:lipid metabolic process"/>
    <property type="evidence" value="ECO:0007669"/>
    <property type="project" value="InterPro"/>
</dbReference>
<evidence type="ECO:0000259" key="2">
    <source>
        <dbReference type="Pfam" id="PF00487"/>
    </source>
</evidence>
<feature type="transmembrane region" description="Helical" evidence="1">
    <location>
        <begin position="12"/>
        <end position="45"/>
    </location>
</feature>
<reference evidence="3 4" key="1">
    <citation type="submission" date="2019-07" db="EMBL/GenBank/DDBJ databases">
        <title>Genomic Encyclopedia of Archaeal and Bacterial Type Strains, Phase II (KMG-II): from individual species to whole genera.</title>
        <authorList>
            <person name="Goeker M."/>
        </authorList>
    </citation>
    <scope>NUCLEOTIDE SEQUENCE [LARGE SCALE GENOMIC DNA]</scope>
    <source>
        <strain evidence="3 4">ATCC BAA-252</strain>
    </source>
</reference>
<dbReference type="CDD" id="cd03509">
    <property type="entry name" value="DesA_FADS-like"/>
    <property type="match status" value="1"/>
</dbReference>
<protein>
    <submittedName>
        <fullName evidence="3">Fatty acid desaturase</fullName>
    </submittedName>
</protein>
<dbReference type="EMBL" id="VLLF01000009">
    <property type="protein sequence ID" value="TWI82170.1"/>
    <property type="molecule type" value="Genomic_DNA"/>
</dbReference>
<gene>
    <name evidence="3" type="ORF">JM93_03514</name>
</gene>
<proteinExistence type="predicted"/>
<dbReference type="AlphaFoldDB" id="A0A562SNC9"/>
<sequence length="305" mass="35227">MPRMPVCEWPTLALLIFVFGGWAGLLYFANALGYWLCFPFLALLITLSSSLQHEVLHGHPTRSKMFNEALVYLPLGLFIPYRRFKQLHLRHHNNDRLTDPYDDPESFYWAWSDWTKLPGVLKAILTLNNTLLGRLIIGPAVSLVGFYGSEMRAMVLGDKEVRNAWLHHLIGAVPVVLFVSLIGNVPFWLYVLTVCYPAMSLLMLRTFAEHRAHKNPDARSIIVEFCPLFSVLFLNNNLHVVHHAYPRIAWYRLPDLYQSRKAEWQSRNDGYVYKSYFSLARQYLLSQKEPVAHPLMKQAKGEGAR</sequence>